<keyword evidence="5 6" id="KW-0472">Membrane</keyword>
<evidence type="ECO:0000256" key="1">
    <source>
        <dbReference type="ARBA" id="ARBA00004651"/>
    </source>
</evidence>
<dbReference type="GO" id="GO:0004190">
    <property type="term" value="F:aspartic-type endopeptidase activity"/>
    <property type="evidence" value="ECO:0007669"/>
    <property type="project" value="InterPro"/>
</dbReference>
<evidence type="ECO:0000256" key="2">
    <source>
        <dbReference type="ARBA" id="ARBA00022475"/>
    </source>
</evidence>
<evidence type="ECO:0000256" key="5">
    <source>
        <dbReference type="ARBA" id="ARBA00023136"/>
    </source>
</evidence>
<evidence type="ECO:0000259" key="7">
    <source>
        <dbReference type="Pfam" id="PF01478"/>
    </source>
</evidence>
<protein>
    <recommendedName>
        <fullName evidence="7">Prepilin type IV endopeptidase peptidase domain-containing protein</fullName>
    </recommendedName>
</protein>
<dbReference type="InterPro" id="IPR052218">
    <property type="entry name" value="Preflagellin_Peptidase"/>
</dbReference>
<dbReference type="PANTHER" id="PTHR36506:SF1">
    <property type="entry name" value="PREFLAGELLIN PEPTIDASE"/>
    <property type="match status" value="1"/>
</dbReference>
<organism evidence="8 9">
    <name type="scientific">Aliivibrio fischeri</name>
    <name type="common">Vibrio fischeri</name>
    <dbReference type="NCBI Taxonomy" id="668"/>
    <lineage>
        <taxon>Bacteria</taxon>
        <taxon>Pseudomonadati</taxon>
        <taxon>Pseudomonadota</taxon>
        <taxon>Gammaproteobacteria</taxon>
        <taxon>Vibrionales</taxon>
        <taxon>Vibrionaceae</taxon>
        <taxon>Aliivibrio</taxon>
    </lineage>
</organism>
<feature type="transmembrane region" description="Helical" evidence="6">
    <location>
        <begin position="127"/>
        <end position="145"/>
    </location>
</feature>
<dbReference type="Pfam" id="PF01478">
    <property type="entry name" value="Peptidase_A24"/>
    <property type="match status" value="1"/>
</dbReference>
<reference evidence="8 9" key="1">
    <citation type="submission" date="2019-07" db="EMBL/GenBank/DDBJ databases">
        <title>Whole genome shotgun sequence of Aliivibrio fischeri NBRC 101058.</title>
        <authorList>
            <person name="Hosoyama A."/>
            <person name="Uohara A."/>
            <person name="Ohji S."/>
            <person name="Ichikawa N."/>
        </authorList>
    </citation>
    <scope>NUCLEOTIDE SEQUENCE [LARGE SCALE GENOMIC DNA]</scope>
    <source>
        <strain evidence="8 9">NBRC 101058</strain>
    </source>
</reference>
<comment type="subcellular location">
    <subcellularLocation>
        <location evidence="1">Cell membrane</location>
        <topology evidence="1">Multi-pass membrane protein</topology>
    </subcellularLocation>
</comment>
<dbReference type="RefSeq" id="WP_186809407.1">
    <property type="nucleotide sequence ID" value="NZ_BJTZ01000012.1"/>
</dbReference>
<feature type="transmembrane region" description="Helical" evidence="6">
    <location>
        <begin position="53"/>
        <end position="72"/>
    </location>
</feature>
<evidence type="ECO:0000256" key="6">
    <source>
        <dbReference type="SAM" id="Phobius"/>
    </source>
</evidence>
<evidence type="ECO:0000256" key="4">
    <source>
        <dbReference type="ARBA" id="ARBA00022989"/>
    </source>
</evidence>
<name>A0A510UHR9_ALIFS</name>
<feature type="domain" description="Prepilin type IV endopeptidase peptidase" evidence="7">
    <location>
        <begin position="9"/>
        <end position="106"/>
    </location>
</feature>
<accession>A0A510UHR9</accession>
<dbReference type="PANTHER" id="PTHR36506">
    <property type="entry name" value="PREFLAGELLIN PEPTIDASE"/>
    <property type="match status" value="1"/>
</dbReference>
<keyword evidence="4 6" id="KW-1133">Transmembrane helix</keyword>
<feature type="transmembrane region" description="Helical" evidence="6">
    <location>
        <begin position="30"/>
        <end position="47"/>
    </location>
</feature>
<keyword evidence="2" id="KW-1003">Cell membrane</keyword>
<keyword evidence="3 6" id="KW-0812">Transmembrane</keyword>
<dbReference type="GO" id="GO:0005886">
    <property type="term" value="C:plasma membrane"/>
    <property type="evidence" value="ECO:0007669"/>
    <property type="project" value="UniProtKB-SubCell"/>
</dbReference>
<evidence type="ECO:0000256" key="3">
    <source>
        <dbReference type="ARBA" id="ARBA00022692"/>
    </source>
</evidence>
<proteinExistence type="predicted"/>
<evidence type="ECO:0000313" key="9">
    <source>
        <dbReference type="Proteomes" id="UP000321787"/>
    </source>
</evidence>
<comment type="caution">
    <text evidence="8">The sequence shown here is derived from an EMBL/GenBank/DDBJ whole genome shotgun (WGS) entry which is preliminary data.</text>
</comment>
<dbReference type="Proteomes" id="UP000321787">
    <property type="component" value="Unassembled WGS sequence"/>
</dbReference>
<dbReference type="Gene3D" id="1.20.120.1220">
    <property type="match status" value="1"/>
</dbReference>
<evidence type="ECO:0000313" key="8">
    <source>
        <dbReference type="EMBL" id="GEK14097.1"/>
    </source>
</evidence>
<sequence>MEVLIISFITLANIYIAFHDIKNRKISNNIVFIIMIIMIIGFFSIFVKGDMSHLLSPLIILFVGFILFKFNIIAAGDIKYYAAMSLMIEQQYLLLVTCIILCLGGLQAYCQYSIYKLTGKGRWIERGVPYGVAISIGSLFGILASI</sequence>
<dbReference type="AlphaFoldDB" id="A0A510UHR9"/>
<dbReference type="InterPro" id="IPR000045">
    <property type="entry name" value="Prepilin_IV_endopep_pep"/>
</dbReference>
<gene>
    <name evidence="8" type="ORF">AFI02nite_21330</name>
</gene>
<dbReference type="EMBL" id="BJTZ01000012">
    <property type="protein sequence ID" value="GEK14097.1"/>
    <property type="molecule type" value="Genomic_DNA"/>
</dbReference>
<feature type="transmembrane region" description="Helical" evidence="6">
    <location>
        <begin position="92"/>
        <end position="115"/>
    </location>
</feature>